<accession>A0AAD7DWC8</accession>
<evidence type="ECO:0000313" key="2">
    <source>
        <dbReference type="EMBL" id="KAJ7699545.1"/>
    </source>
</evidence>
<reference evidence="2" key="1">
    <citation type="submission" date="2023-03" db="EMBL/GenBank/DDBJ databases">
        <title>Massive genome expansion in bonnet fungi (Mycena s.s.) driven by repeated elements and novel gene families across ecological guilds.</title>
        <authorList>
            <consortium name="Lawrence Berkeley National Laboratory"/>
            <person name="Harder C.B."/>
            <person name="Miyauchi S."/>
            <person name="Viragh M."/>
            <person name="Kuo A."/>
            <person name="Thoen E."/>
            <person name="Andreopoulos B."/>
            <person name="Lu D."/>
            <person name="Skrede I."/>
            <person name="Drula E."/>
            <person name="Henrissat B."/>
            <person name="Morin E."/>
            <person name="Kohler A."/>
            <person name="Barry K."/>
            <person name="LaButti K."/>
            <person name="Morin E."/>
            <person name="Salamov A."/>
            <person name="Lipzen A."/>
            <person name="Mereny Z."/>
            <person name="Hegedus B."/>
            <person name="Baldrian P."/>
            <person name="Stursova M."/>
            <person name="Weitz H."/>
            <person name="Taylor A."/>
            <person name="Grigoriev I.V."/>
            <person name="Nagy L.G."/>
            <person name="Martin F."/>
            <person name="Kauserud H."/>
        </authorList>
    </citation>
    <scope>NUCLEOTIDE SEQUENCE</scope>
    <source>
        <strain evidence="2">CBHHK067</strain>
    </source>
</reference>
<dbReference type="EMBL" id="JARKIE010000022">
    <property type="protein sequence ID" value="KAJ7699545.1"/>
    <property type="molecule type" value="Genomic_DNA"/>
</dbReference>
<name>A0AAD7DWC8_MYCRO</name>
<comment type="caution">
    <text evidence="2">The sequence shown here is derived from an EMBL/GenBank/DDBJ whole genome shotgun (WGS) entry which is preliminary data.</text>
</comment>
<keyword evidence="3" id="KW-1185">Reference proteome</keyword>
<evidence type="ECO:0000256" key="1">
    <source>
        <dbReference type="SAM" id="MobiDB-lite"/>
    </source>
</evidence>
<feature type="region of interest" description="Disordered" evidence="1">
    <location>
        <begin position="1"/>
        <end position="44"/>
    </location>
</feature>
<evidence type="ECO:0000313" key="3">
    <source>
        <dbReference type="Proteomes" id="UP001221757"/>
    </source>
</evidence>
<sequence length="132" mass="14760">MDAINQYNGVSGAHRRRHNHQTGAGIVLDNEGPEESNGKGPSVEEELKNQIGADLAQNICHEPVKVAQYRLPFRTTGRSSLAPRLIARGYGILENDDCPEIEIIKPGTHGKEADCHHPLHDWFQRAVQWHKL</sequence>
<dbReference type="AlphaFoldDB" id="A0AAD7DWC8"/>
<proteinExistence type="predicted"/>
<dbReference type="Proteomes" id="UP001221757">
    <property type="component" value="Unassembled WGS sequence"/>
</dbReference>
<gene>
    <name evidence="2" type="ORF">B0H17DRAFT_1129159</name>
</gene>
<organism evidence="2 3">
    <name type="scientific">Mycena rosella</name>
    <name type="common">Pink bonnet</name>
    <name type="synonym">Agaricus rosellus</name>
    <dbReference type="NCBI Taxonomy" id="1033263"/>
    <lineage>
        <taxon>Eukaryota</taxon>
        <taxon>Fungi</taxon>
        <taxon>Dikarya</taxon>
        <taxon>Basidiomycota</taxon>
        <taxon>Agaricomycotina</taxon>
        <taxon>Agaricomycetes</taxon>
        <taxon>Agaricomycetidae</taxon>
        <taxon>Agaricales</taxon>
        <taxon>Marasmiineae</taxon>
        <taxon>Mycenaceae</taxon>
        <taxon>Mycena</taxon>
    </lineage>
</organism>
<protein>
    <submittedName>
        <fullName evidence="2">Uncharacterized protein</fullName>
    </submittedName>
</protein>